<feature type="compositionally biased region" description="Pro residues" evidence="1">
    <location>
        <begin position="186"/>
        <end position="198"/>
    </location>
</feature>
<protein>
    <submittedName>
        <fullName evidence="3">OTU family cysteine protease</fullName>
    </submittedName>
</protein>
<evidence type="ECO:0000313" key="2">
    <source>
        <dbReference type="Proteomes" id="UP000095280"/>
    </source>
</evidence>
<organism evidence="2 3">
    <name type="scientific">Macrostomum lignano</name>
    <dbReference type="NCBI Taxonomy" id="282301"/>
    <lineage>
        <taxon>Eukaryota</taxon>
        <taxon>Metazoa</taxon>
        <taxon>Spiralia</taxon>
        <taxon>Lophotrochozoa</taxon>
        <taxon>Platyhelminthes</taxon>
        <taxon>Rhabditophora</taxon>
        <taxon>Macrostomorpha</taxon>
        <taxon>Macrostomida</taxon>
        <taxon>Macrostomidae</taxon>
        <taxon>Macrostomum</taxon>
    </lineage>
</organism>
<feature type="compositionally biased region" description="Acidic residues" evidence="1">
    <location>
        <begin position="169"/>
        <end position="179"/>
    </location>
</feature>
<name>A0A1I8J2L9_9PLAT</name>
<keyword evidence="2" id="KW-1185">Reference proteome</keyword>
<dbReference type="Proteomes" id="UP000095280">
    <property type="component" value="Unplaced"/>
</dbReference>
<evidence type="ECO:0000313" key="3">
    <source>
        <dbReference type="WBParaSite" id="maker-uti_cns_0045743-snap-gene-1.14-mRNA-1"/>
    </source>
</evidence>
<evidence type="ECO:0000256" key="1">
    <source>
        <dbReference type="SAM" id="MobiDB-lite"/>
    </source>
</evidence>
<dbReference type="WBParaSite" id="maker-uti_cns_0045743-snap-gene-1.14-mRNA-1">
    <property type="protein sequence ID" value="maker-uti_cns_0045743-snap-gene-1.14-mRNA-1"/>
    <property type="gene ID" value="maker-uti_cns_0045743-snap-gene-1.14"/>
</dbReference>
<dbReference type="AlphaFoldDB" id="A0A1I8J2L9"/>
<proteinExistence type="predicted"/>
<feature type="region of interest" description="Disordered" evidence="1">
    <location>
        <begin position="164"/>
        <end position="203"/>
    </location>
</feature>
<reference evidence="3" key="1">
    <citation type="submission" date="2016-11" db="UniProtKB">
        <authorList>
            <consortium name="WormBaseParasite"/>
        </authorList>
    </citation>
    <scope>IDENTIFICATION</scope>
</reference>
<accession>A0A1I8J2L9</accession>
<sequence length="291" mass="30760">MLLPNCFQSSTGLDNNDSLVELFASYNDDAESECADGWHDDSRSDEGVPVEDENAIAEPTAVQFACGQSWPSQLPMSMAPVTQYCQPESQLRNDSMEEPADLLCTSGLSFGCLTPVRPGASPGPNDCEDVAESAATAAAFPDFVTQTAVVGSCDQHDVEDCGGGIGGFDIDDLSSDDSGDNAGFLSPPPPPPPLPPTKISPAPALLQIPSPIFAASRSAAAATAYQRNPSPVFRRSRWRQRRTAQQEGEKKKGEDGPPPTPTSKKRTASGSLQLVLTGSAKRYRPRASLAC</sequence>
<feature type="region of interest" description="Disordered" evidence="1">
    <location>
        <begin position="224"/>
        <end position="291"/>
    </location>
</feature>